<reference evidence="3" key="1">
    <citation type="submission" date="2021-02" db="EMBL/GenBank/DDBJ databases">
        <authorList>
            <person name="Nowell W R."/>
        </authorList>
    </citation>
    <scope>NUCLEOTIDE SEQUENCE</scope>
</reference>
<proteinExistence type="predicted"/>
<dbReference type="Gene3D" id="2.130.10.80">
    <property type="entry name" value="Galactose oxidase/kelch, beta-propeller"/>
    <property type="match status" value="1"/>
</dbReference>
<protein>
    <submittedName>
        <fullName evidence="3">Uncharacterized protein</fullName>
    </submittedName>
</protein>
<dbReference type="EMBL" id="CAJOAY010009971">
    <property type="protein sequence ID" value="CAF4213785.1"/>
    <property type="molecule type" value="Genomic_DNA"/>
</dbReference>
<accession>A0A820BVJ5</accession>
<dbReference type="AlphaFoldDB" id="A0A820BVJ5"/>
<dbReference type="Pfam" id="PF01344">
    <property type="entry name" value="Kelch_1"/>
    <property type="match status" value="1"/>
</dbReference>
<organism evidence="3 4">
    <name type="scientific">Adineta steineri</name>
    <dbReference type="NCBI Taxonomy" id="433720"/>
    <lineage>
        <taxon>Eukaryota</taxon>
        <taxon>Metazoa</taxon>
        <taxon>Spiralia</taxon>
        <taxon>Gnathifera</taxon>
        <taxon>Rotifera</taxon>
        <taxon>Eurotatoria</taxon>
        <taxon>Bdelloidea</taxon>
        <taxon>Adinetida</taxon>
        <taxon>Adinetidae</taxon>
        <taxon>Adineta</taxon>
    </lineage>
</organism>
<evidence type="ECO:0000313" key="3">
    <source>
        <dbReference type="EMBL" id="CAF4213785.1"/>
    </source>
</evidence>
<keyword evidence="2" id="KW-0677">Repeat</keyword>
<dbReference type="InterPro" id="IPR006652">
    <property type="entry name" value="Kelch_1"/>
</dbReference>
<dbReference type="InterPro" id="IPR037293">
    <property type="entry name" value="Gal_Oxidase_central_sf"/>
</dbReference>
<dbReference type="Gene3D" id="2.120.10.80">
    <property type="entry name" value="Kelch-type beta propeller"/>
    <property type="match status" value="1"/>
</dbReference>
<name>A0A820BVJ5_9BILA</name>
<gene>
    <name evidence="3" type="ORF">OKA104_LOCUS41665</name>
</gene>
<dbReference type="PANTHER" id="PTHR45632:SF3">
    <property type="entry name" value="KELCH-LIKE PROTEIN 32"/>
    <property type="match status" value="1"/>
</dbReference>
<feature type="non-terminal residue" evidence="3">
    <location>
        <position position="1"/>
    </location>
</feature>
<feature type="non-terminal residue" evidence="3">
    <location>
        <position position="154"/>
    </location>
</feature>
<dbReference type="Proteomes" id="UP000663881">
    <property type="component" value="Unassembled WGS sequence"/>
</dbReference>
<dbReference type="InterPro" id="IPR015915">
    <property type="entry name" value="Kelch-typ_b-propeller"/>
</dbReference>
<dbReference type="PANTHER" id="PTHR45632">
    <property type="entry name" value="LD33804P"/>
    <property type="match status" value="1"/>
</dbReference>
<evidence type="ECO:0000313" key="4">
    <source>
        <dbReference type="Proteomes" id="UP000663881"/>
    </source>
</evidence>
<dbReference type="SMART" id="SM00612">
    <property type="entry name" value="Kelch"/>
    <property type="match status" value="2"/>
</dbReference>
<sequence>DDDNIVNSTELFDPSTESWTITGNMTQGRYLHTASLLKSGKVLVSGGGSFTSEFSTDAELYDFSTGVWTNTSSMNYQRASHTATVLADGNVLVIGENLSSVIFLVRVFGRENHNVTVEVAGRQLRDKERLLVVEFYEFILGTGLIQSNDLILRF</sequence>
<keyword evidence="1" id="KW-0880">Kelch repeat</keyword>
<evidence type="ECO:0000256" key="1">
    <source>
        <dbReference type="ARBA" id="ARBA00022441"/>
    </source>
</evidence>
<comment type="caution">
    <text evidence="3">The sequence shown here is derived from an EMBL/GenBank/DDBJ whole genome shotgun (WGS) entry which is preliminary data.</text>
</comment>
<dbReference type="SUPFAM" id="SSF117281">
    <property type="entry name" value="Kelch motif"/>
    <property type="match status" value="1"/>
</dbReference>
<evidence type="ECO:0000256" key="2">
    <source>
        <dbReference type="ARBA" id="ARBA00022737"/>
    </source>
</evidence>